<organism evidence="6">
    <name type="scientific">Caenorhabditis brenneri</name>
    <name type="common">Nematode worm</name>
    <dbReference type="NCBI Taxonomy" id="135651"/>
    <lineage>
        <taxon>Eukaryota</taxon>
        <taxon>Metazoa</taxon>
        <taxon>Ecdysozoa</taxon>
        <taxon>Nematoda</taxon>
        <taxon>Chromadorea</taxon>
        <taxon>Rhabditida</taxon>
        <taxon>Rhabditina</taxon>
        <taxon>Rhabditomorpha</taxon>
        <taxon>Rhabditoidea</taxon>
        <taxon>Rhabditidae</taxon>
        <taxon>Peloderinae</taxon>
        <taxon>Caenorhabditis</taxon>
    </lineage>
</organism>
<evidence type="ECO:0000313" key="6">
    <source>
        <dbReference type="Proteomes" id="UP000008068"/>
    </source>
</evidence>
<dbReference type="GO" id="GO:1990904">
    <property type="term" value="C:ribonucleoprotein complex"/>
    <property type="evidence" value="ECO:0007669"/>
    <property type="project" value="UniProtKB-KW"/>
</dbReference>
<dbReference type="InParanoid" id="G0PLM5"/>
<dbReference type="OMA" id="IRVSECW"/>
<evidence type="ECO:0000256" key="3">
    <source>
        <dbReference type="SAM" id="MobiDB-lite"/>
    </source>
</evidence>
<evidence type="ECO:0000259" key="4">
    <source>
        <dbReference type="SMART" id="SM01403"/>
    </source>
</evidence>
<protein>
    <recommendedName>
        <fullName evidence="4">Small ribosomal subunit protein uS10 domain-containing protein</fullName>
    </recommendedName>
</protein>
<dbReference type="FunCoup" id="G0PLM5">
    <property type="interactions" value="996"/>
</dbReference>
<feature type="region of interest" description="Disordered" evidence="3">
    <location>
        <begin position="175"/>
        <end position="195"/>
    </location>
</feature>
<dbReference type="PANTHER" id="PTHR13473:SF0">
    <property type="entry name" value="LARGE RIBOSOMAL SUBUNIT PROTEIN ML48"/>
    <property type="match status" value="1"/>
</dbReference>
<dbReference type="SUPFAM" id="SSF54999">
    <property type="entry name" value="Ribosomal protein S10"/>
    <property type="match status" value="1"/>
</dbReference>
<dbReference type="InterPro" id="IPR036838">
    <property type="entry name" value="Ribosomal_uS10_dom_sf"/>
</dbReference>
<keyword evidence="1" id="KW-0689">Ribosomal protein</keyword>
<dbReference type="SMART" id="SM01403">
    <property type="entry name" value="Ribosomal_S10"/>
    <property type="match status" value="1"/>
</dbReference>
<feature type="domain" description="Small ribosomal subunit protein uS10" evidence="4">
    <location>
        <begin position="53"/>
        <end position="148"/>
    </location>
</feature>
<dbReference type="GO" id="GO:0005761">
    <property type="term" value="C:mitochondrial ribosome"/>
    <property type="evidence" value="ECO:0007669"/>
    <property type="project" value="InterPro"/>
</dbReference>
<gene>
    <name evidence="5" type="ORF">CAEBREN_01848</name>
</gene>
<keyword evidence="2" id="KW-0687">Ribonucleoprotein</keyword>
<evidence type="ECO:0000256" key="2">
    <source>
        <dbReference type="ARBA" id="ARBA00023274"/>
    </source>
</evidence>
<dbReference type="STRING" id="135651.G0PLM5"/>
<accession>G0PLM5</accession>
<dbReference type="AlphaFoldDB" id="G0PLM5"/>
<sequence length="195" mass="22297">MTASRTSAVFSRFIMHKRGFASLRETVGECDASLLYEPKFQSSKEFPEYNTINVRIQGYDFGSLEKYQSYIHKTAKRFGFTVSDSYAVAAQTQKAITYKPYSTVAESEIDLSTYDRVVRLNDVSAPRLSLFSQIIQAHIPVGVTMTLKEHEKADEDSRYIPDLLLKQKPEELKALDDPNVRRKSLDGNSHHKENY</sequence>
<keyword evidence="6" id="KW-1185">Reference proteome</keyword>
<dbReference type="Proteomes" id="UP000008068">
    <property type="component" value="Unassembled WGS sequence"/>
</dbReference>
<evidence type="ECO:0000313" key="5">
    <source>
        <dbReference type="EMBL" id="EGT35376.1"/>
    </source>
</evidence>
<dbReference type="HOGENOM" id="CLU_122557_0_0_1"/>
<dbReference type="EMBL" id="GL381134">
    <property type="protein sequence ID" value="EGT35376.1"/>
    <property type="molecule type" value="Genomic_DNA"/>
</dbReference>
<dbReference type="InterPro" id="IPR027486">
    <property type="entry name" value="Ribosomal_uS10_dom"/>
</dbReference>
<reference evidence="6" key="1">
    <citation type="submission" date="2011-07" db="EMBL/GenBank/DDBJ databases">
        <authorList>
            <consortium name="Caenorhabditis brenneri Sequencing and Analysis Consortium"/>
            <person name="Wilson R.K."/>
        </authorList>
    </citation>
    <scope>NUCLEOTIDE SEQUENCE [LARGE SCALE GENOMIC DNA]</scope>
    <source>
        <strain evidence="6">PB2801</strain>
    </source>
</reference>
<name>G0PLM5_CAEBE</name>
<evidence type="ECO:0000256" key="1">
    <source>
        <dbReference type="ARBA" id="ARBA00022980"/>
    </source>
</evidence>
<dbReference type="Gene3D" id="3.30.70.600">
    <property type="entry name" value="Ribosomal protein S10 domain"/>
    <property type="match status" value="1"/>
</dbReference>
<dbReference type="PANTHER" id="PTHR13473">
    <property type="entry name" value="MITOCHONDRIAL RIBOSOMAL PROTEIN L48"/>
    <property type="match status" value="1"/>
</dbReference>
<proteinExistence type="predicted"/>
<dbReference type="InterPro" id="IPR027487">
    <property type="entry name" value="Ribosomal_mL48"/>
</dbReference>
<dbReference type="Pfam" id="PF00338">
    <property type="entry name" value="Ribosomal_S10"/>
    <property type="match status" value="1"/>
</dbReference>
<dbReference type="OrthoDB" id="5984298at2759"/>
<dbReference type="eggNOG" id="KOG4060">
    <property type="taxonomic scope" value="Eukaryota"/>
</dbReference>